<protein>
    <submittedName>
        <fullName evidence="1">Uncharacterized protein</fullName>
    </submittedName>
</protein>
<dbReference type="AlphaFoldDB" id="A0A834BI25"/>
<gene>
    <name evidence="1" type="ORF">HJG60_008060</name>
</gene>
<proteinExistence type="predicted"/>
<dbReference type="Proteomes" id="UP000664940">
    <property type="component" value="Unassembled WGS sequence"/>
</dbReference>
<name>A0A834BI25_9CHIR</name>
<comment type="caution">
    <text evidence="1">The sequence shown here is derived from an EMBL/GenBank/DDBJ whole genome shotgun (WGS) entry which is preliminary data.</text>
</comment>
<sequence length="168" mass="18274">MNNFIFCKTCLYSVLSLSPAFTRKGFFLGHVVEENHQSGHLHASESGCLKKMVTSWVVADCPLSVCQWRDGVAVIKADKLPSRSQSSMSPYASHVLQFASDENATRLPPMGSFKTNQSFFPECPYSTFLSCKTQTSGVKLSVLGTPPRVSAQILSATPSCLRDCTPSG</sequence>
<accession>A0A834BI25</accession>
<evidence type="ECO:0000313" key="2">
    <source>
        <dbReference type="Proteomes" id="UP000664940"/>
    </source>
</evidence>
<organism evidence="1 2">
    <name type="scientific">Phyllostomus discolor</name>
    <name type="common">pale spear-nosed bat</name>
    <dbReference type="NCBI Taxonomy" id="89673"/>
    <lineage>
        <taxon>Eukaryota</taxon>
        <taxon>Metazoa</taxon>
        <taxon>Chordata</taxon>
        <taxon>Craniata</taxon>
        <taxon>Vertebrata</taxon>
        <taxon>Euteleostomi</taxon>
        <taxon>Mammalia</taxon>
        <taxon>Eutheria</taxon>
        <taxon>Laurasiatheria</taxon>
        <taxon>Chiroptera</taxon>
        <taxon>Yangochiroptera</taxon>
        <taxon>Phyllostomidae</taxon>
        <taxon>Phyllostominae</taxon>
        <taxon>Phyllostomus</taxon>
    </lineage>
</organism>
<dbReference type="EMBL" id="JABVXQ010000001">
    <property type="protein sequence ID" value="KAF6131190.1"/>
    <property type="molecule type" value="Genomic_DNA"/>
</dbReference>
<evidence type="ECO:0000313" key="1">
    <source>
        <dbReference type="EMBL" id="KAF6131190.1"/>
    </source>
</evidence>
<reference evidence="1 2" key="1">
    <citation type="journal article" date="2020" name="Nature">
        <title>Six reference-quality genomes reveal evolution of bat adaptations.</title>
        <authorList>
            <person name="Jebb D."/>
            <person name="Huang Z."/>
            <person name="Pippel M."/>
            <person name="Hughes G.M."/>
            <person name="Lavrichenko K."/>
            <person name="Devanna P."/>
            <person name="Winkler S."/>
            <person name="Jermiin L.S."/>
            <person name="Skirmuntt E.C."/>
            <person name="Katzourakis A."/>
            <person name="Burkitt-Gray L."/>
            <person name="Ray D.A."/>
            <person name="Sullivan K.A.M."/>
            <person name="Roscito J.G."/>
            <person name="Kirilenko B.M."/>
            <person name="Davalos L.M."/>
            <person name="Corthals A.P."/>
            <person name="Power M.L."/>
            <person name="Jones G."/>
            <person name="Ransome R.D."/>
            <person name="Dechmann D.K.N."/>
            <person name="Locatelli A.G."/>
            <person name="Puechmaille S.J."/>
            <person name="Fedrigo O."/>
            <person name="Jarvis E.D."/>
            <person name="Hiller M."/>
            <person name="Vernes S.C."/>
            <person name="Myers E.W."/>
            <person name="Teeling E.C."/>
        </authorList>
    </citation>
    <scope>NUCLEOTIDE SEQUENCE [LARGE SCALE GENOMIC DNA]</scope>
    <source>
        <strain evidence="1">Bat1K_MPI-CBG_1</strain>
    </source>
</reference>